<keyword evidence="3" id="KW-1185">Reference proteome</keyword>
<reference evidence="2 3" key="1">
    <citation type="journal article" date="2018" name="J. Allergy Clin. Immunol.">
        <title>High-quality assembly of Dermatophagoides pteronyssinus genome and transcriptome reveals a wide range of novel allergens.</title>
        <authorList>
            <person name="Liu X.Y."/>
            <person name="Yang K.Y."/>
            <person name="Wang M.Q."/>
            <person name="Kwok J.S."/>
            <person name="Zeng X."/>
            <person name="Yang Z."/>
            <person name="Xiao X.J."/>
            <person name="Lau C.P."/>
            <person name="Li Y."/>
            <person name="Huang Z.M."/>
            <person name="Ba J.G."/>
            <person name="Yim A.K."/>
            <person name="Ouyang C.Y."/>
            <person name="Ngai S.M."/>
            <person name="Chan T.F."/>
            <person name="Leung E.L."/>
            <person name="Liu L."/>
            <person name="Liu Z.G."/>
            <person name="Tsui S.K."/>
        </authorList>
    </citation>
    <scope>NUCLEOTIDE SEQUENCE [LARGE SCALE GENOMIC DNA]</scope>
    <source>
        <strain evidence="2">Derp</strain>
    </source>
</reference>
<keyword evidence="1" id="KW-1133">Transmembrane helix</keyword>
<proteinExistence type="predicted"/>
<gene>
    <name evidence="2" type="ORF">DERP_011189</name>
</gene>
<name>A0ABQ8JCD6_DERPT</name>
<reference evidence="2 3" key="2">
    <citation type="journal article" date="2022" name="Mol. Biol. Evol.">
        <title>Comparative Genomics Reveals Insights into the Divergent Evolution of Astigmatic Mites and Household Pest Adaptations.</title>
        <authorList>
            <person name="Xiong Q."/>
            <person name="Wan A.T."/>
            <person name="Liu X."/>
            <person name="Fung C.S."/>
            <person name="Xiao X."/>
            <person name="Malainual N."/>
            <person name="Hou J."/>
            <person name="Wang L."/>
            <person name="Wang M."/>
            <person name="Yang K.Y."/>
            <person name="Cui Y."/>
            <person name="Leung E.L."/>
            <person name="Nong W."/>
            <person name="Shin S.K."/>
            <person name="Au S.W."/>
            <person name="Jeong K.Y."/>
            <person name="Chew F.T."/>
            <person name="Hui J.H."/>
            <person name="Leung T.F."/>
            <person name="Tungtrongchitr A."/>
            <person name="Zhong N."/>
            <person name="Liu Z."/>
            <person name="Tsui S.K."/>
        </authorList>
    </citation>
    <scope>NUCLEOTIDE SEQUENCE [LARGE SCALE GENOMIC DNA]</scope>
    <source>
        <strain evidence="2">Derp</strain>
    </source>
</reference>
<evidence type="ECO:0000256" key="1">
    <source>
        <dbReference type="SAM" id="Phobius"/>
    </source>
</evidence>
<feature type="transmembrane region" description="Helical" evidence="1">
    <location>
        <begin position="20"/>
        <end position="42"/>
    </location>
</feature>
<keyword evidence="1" id="KW-0472">Membrane</keyword>
<dbReference type="EMBL" id="NJHN03000051">
    <property type="protein sequence ID" value="KAH9420275.1"/>
    <property type="molecule type" value="Genomic_DNA"/>
</dbReference>
<evidence type="ECO:0000313" key="2">
    <source>
        <dbReference type="EMBL" id="KAH9420275.1"/>
    </source>
</evidence>
<comment type="caution">
    <text evidence="2">The sequence shown here is derived from an EMBL/GenBank/DDBJ whole genome shotgun (WGS) entry which is preliminary data.</text>
</comment>
<protein>
    <submittedName>
        <fullName evidence="2">Uncharacterized protein</fullName>
    </submittedName>
</protein>
<keyword evidence="1" id="KW-0812">Transmembrane</keyword>
<dbReference type="Proteomes" id="UP000887458">
    <property type="component" value="Unassembled WGS sequence"/>
</dbReference>
<evidence type="ECO:0000313" key="3">
    <source>
        <dbReference type="Proteomes" id="UP000887458"/>
    </source>
</evidence>
<accession>A0ABQ8JCD6</accession>
<organism evidence="2 3">
    <name type="scientific">Dermatophagoides pteronyssinus</name>
    <name type="common">European house dust mite</name>
    <dbReference type="NCBI Taxonomy" id="6956"/>
    <lineage>
        <taxon>Eukaryota</taxon>
        <taxon>Metazoa</taxon>
        <taxon>Ecdysozoa</taxon>
        <taxon>Arthropoda</taxon>
        <taxon>Chelicerata</taxon>
        <taxon>Arachnida</taxon>
        <taxon>Acari</taxon>
        <taxon>Acariformes</taxon>
        <taxon>Sarcoptiformes</taxon>
        <taxon>Astigmata</taxon>
        <taxon>Psoroptidia</taxon>
        <taxon>Analgoidea</taxon>
        <taxon>Pyroglyphidae</taxon>
        <taxon>Dermatophagoidinae</taxon>
        <taxon>Dermatophagoides</taxon>
    </lineage>
</organism>
<sequence length="182" mass="20244">MDMAVKNYPNSMELISLESFSVGTLLNASITILSTASIPCCFNKRSASGFKMVDNTVTLLLFDRLLLSFDDESISSASESSDSSFVFVVDFFDGFDFVDDDLDDRDDPPLIFRHNETLEFLSGLTTTISVGKTVVLMFLICEFDEQDDDDEIGDDVSALLAVIIMFDIDIECFFIIEDLSPV</sequence>